<name>B8FKK3_DESAL</name>
<dbReference type="AlphaFoldDB" id="B8FKK3"/>
<keyword evidence="1" id="KW-0472">Membrane</keyword>
<keyword evidence="1" id="KW-0812">Transmembrane</keyword>
<dbReference type="Proteomes" id="UP000000739">
    <property type="component" value="Chromosome"/>
</dbReference>
<dbReference type="RefSeq" id="WP_012609258.1">
    <property type="nucleotide sequence ID" value="NC_011768.1"/>
</dbReference>
<reference evidence="2 3" key="1">
    <citation type="journal article" date="2012" name="Environ. Microbiol.">
        <title>The genome sequence of Desulfatibacillum alkenivorans AK-01: a blueprint for anaerobic alkane oxidation.</title>
        <authorList>
            <person name="Callaghan A.V."/>
            <person name="Morris B.E."/>
            <person name="Pereira I.A."/>
            <person name="McInerney M.J."/>
            <person name="Austin R.N."/>
            <person name="Groves J.T."/>
            <person name="Kukor J.J."/>
            <person name="Suflita J.M."/>
            <person name="Young L.Y."/>
            <person name="Zylstra G.J."/>
            <person name="Wawrik B."/>
        </authorList>
    </citation>
    <scope>NUCLEOTIDE SEQUENCE [LARGE SCALE GENOMIC DNA]</scope>
    <source>
        <strain evidence="2 3">AK-01</strain>
    </source>
</reference>
<evidence type="ECO:0000313" key="3">
    <source>
        <dbReference type="Proteomes" id="UP000000739"/>
    </source>
</evidence>
<keyword evidence="3" id="KW-1185">Reference proteome</keyword>
<keyword evidence="1" id="KW-1133">Transmembrane helix</keyword>
<evidence type="ECO:0000256" key="1">
    <source>
        <dbReference type="SAM" id="Phobius"/>
    </source>
</evidence>
<organism evidence="2 3">
    <name type="scientific">Desulfatibacillum aliphaticivorans</name>
    <dbReference type="NCBI Taxonomy" id="218208"/>
    <lineage>
        <taxon>Bacteria</taxon>
        <taxon>Pseudomonadati</taxon>
        <taxon>Thermodesulfobacteriota</taxon>
        <taxon>Desulfobacteria</taxon>
        <taxon>Desulfobacterales</taxon>
        <taxon>Desulfatibacillaceae</taxon>
        <taxon>Desulfatibacillum</taxon>
    </lineage>
</organism>
<evidence type="ECO:0000313" key="2">
    <source>
        <dbReference type="EMBL" id="ACL01818.1"/>
    </source>
</evidence>
<feature type="transmembrane region" description="Helical" evidence="1">
    <location>
        <begin position="6"/>
        <end position="25"/>
    </location>
</feature>
<dbReference type="EMBL" id="CP001322">
    <property type="protein sequence ID" value="ACL01818.1"/>
    <property type="molecule type" value="Genomic_DNA"/>
</dbReference>
<dbReference type="KEGG" id="dal:Dalk_0108"/>
<sequence length="175" mass="19212">MSLKILSFIIIVLAVALIAACAFILRLRRPLSARLGSMGGIFDFGAKVRGVYPPFVEGMCGAYYMRFRFVPGKRFKEIVSAKIEIPVDSQVVWTFTPDDIENGDPQAFGASLDSFKALANMEGFEAIHMEKELLTAIFSAETAGGEQELQNVPAMRQRVVAMGKLARKLGCMAKL</sequence>
<dbReference type="PROSITE" id="PS51257">
    <property type="entry name" value="PROKAR_LIPOPROTEIN"/>
    <property type="match status" value="1"/>
</dbReference>
<proteinExistence type="predicted"/>
<dbReference type="HOGENOM" id="CLU_1530150_0_0_7"/>
<gene>
    <name evidence="2" type="ordered locus">Dalk_0108</name>
</gene>
<accession>B8FKK3</accession>
<protein>
    <submittedName>
        <fullName evidence="2">Uncharacterized protein</fullName>
    </submittedName>
</protein>